<dbReference type="GO" id="GO:0030261">
    <property type="term" value="P:chromosome condensation"/>
    <property type="evidence" value="ECO:0007669"/>
    <property type="project" value="UniProtKB-KW"/>
</dbReference>
<evidence type="ECO:0000313" key="6">
    <source>
        <dbReference type="Proteomes" id="UP000325004"/>
    </source>
</evidence>
<dbReference type="EMBL" id="CP043316">
    <property type="protein sequence ID" value="QEK38383.1"/>
    <property type="molecule type" value="Genomic_DNA"/>
</dbReference>
<dbReference type="PANTHER" id="PTHR33175">
    <property type="entry name" value="DNA-BINDING PROTEIN HU"/>
    <property type="match status" value="1"/>
</dbReference>
<evidence type="ECO:0000256" key="1">
    <source>
        <dbReference type="ARBA" id="ARBA00010529"/>
    </source>
</evidence>
<dbReference type="InterPro" id="IPR000119">
    <property type="entry name" value="Hist_DNA-bd"/>
</dbReference>
<dbReference type="GO" id="GO:0003677">
    <property type="term" value="F:DNA binding"/>
    <property type="evidence" value="ECO:0007669"/>
    <property type="project" value="UniProtKB-KW"/>
</dbReference>
<organism evidence="5 6">
    <name type="scientific">Candidatus Cytomitobacter primus</name>
    <dbReference type="NCBI Taxonomy" id="2066024"/>
    <lineage>
        <taxon>Bacteria</taxon>
        <taxon>Pseudomonadati</taxon>
        <taxon>Pseudomonadota</taxon>
        <taxon>Alphaproteobacteria</taxon>
        <taxon>Holosporales</taxon>
        <taxon>Holosporaceae</taxon>
        <taxon>Candidatus Cytomitobacter</taxon>
    </lineage>
</organism>
<dbReference type="InterPro" id="IPR010992">
    <property type="entry name" value="IHF-like_DNA-bd_dom_sf"/>
</dbReference>
<proteinExistence type="inferred from homology"/>
<dbReference type="Gene3D" id="4.10.520.10">
    <property type="entry name" value="IHF-like DNA-binding proteins"/>
    <property type="match status" value="1"/>
</dbReference>
<dbReference type="Proteomes" id="UP000325004">
    <property type="component" value="Chromosome"/>
</dbReference>
<evidence type="ECO:0008006" key="7">
    <source>
        <dbReference type="Google" id="ProtNLM"/>
    </source>
</evidence>
<accession>A0A5C0UFG7</accession>
<evidence type="ECO:0000256" key="3">
    <source>
        <dbReference type="ARBA" id="ARBA00023125"/>
    </source>
</evidence>
<evidence type="ECO:0000256" key="4">
    <source>
        <dbReference type="RuleBase" id="RU003939"/>
    </source>
</evidence>
<comment type="similarity">
    <text evidence="1 4">Belongs to the bacterial histone-like protein family.</text>
</comment>
<evidence type="ECO:0000313" key="5">
    <source>
        <dbReference type="EMBL" id="QEK38383.1"/>
    </source>
</evidence>
<dbReference type="KEGG" id="cpri:FZC34_00385"/>
<dbReference type="AlphaFoldDB" id="A0A5C0UFG7"/>
<dbReference type="GO" id="GO:0030527">
    <property type="term" value="F:structural constituent of chromatin"/>
    <property type="evidence" value="ECO:0007669"/>
    <property type="project" value="InterPro"/>
</dbReference>
<keyword evidence="6" id="KW-1185">Reference proteome</keyword>
<dbReference type="Pfam" id="PF00216">
    <property type="entry name" value="Bac_DNA_binding"/>
    <property type="match status" value="1"/>
</dbReference>
<dbReference type="OrthoDB" id="9804203at2"/>
<name>A0A5C0UFG7_9PROT</name>
<dbReference type="SUPFAM" id="SSF47729">
    <property type="entry name" value="IHF-like DNA-binding proteins"/>
    <property type="match status" value="1"/>
</dbReference>
<dbReference type="PANTHER" id="PTHR33175:SF3">
    <property type="entry name" value="DNA-BINDING PROTEIN HU-BETA"/>
    <property type="match status" value="1"/>
</dbReference>
<gene>
    <name evidence="5" type="ORF">FZC34_00385</name>
</gene>
<keyword evidence="2" id="KW-0226">DNA condensation</keyword>
<keyword evidence="3" id="KW-0238">DNA-binding</keyword>
<dbReference type="SMART" id="SM00411">
    <property type="entry name" value="BHL"/>
    <property type="match status" value="1"/>
</dbReference>
<sequence length="112" mass="12992">MIPKVILILRRNNMNYSDLQKKIAANLQINIAQAKQFLEAFKDVITETMLKDEMISWTGFLKFDVKTRAAGKKTNPKTKETIFVPEKEVPKVTFPDSYKKHFNDAKETNKTK</sequence>
<evidence type="ECO:0000256" key="2">
    <source>
        <dbReference type="ARBA" id="ARBA00023067"/>
    </source>
</evidence>
<reference evidence="5 6" key="1">
    <citation type="submission" date="2019-08" db="EMBL/GenBank/DDBJ databases">
        <title>Highly reduced genomes of protist endosymbionts show evolutionary convergence.</title>
        <authorList>
            <person name="George E."/>
            <person name="Husnik F."/>
            <person name="Tashyreva D."/>
            <person name="Prokopchuk G."/>
            <person name="Horak A."/>
            <person name="Kwong W.K."/>
            <person name="Lukes J."/>
            <person name="Keeling P.J."/>
        </authorList>
    </citation>
    <scope>NUCLEOTIDE SEQUENCE [LARGE SCALE GENOMIC DNA]</scope>
    <source>
        <strain evidence="5">1604LC</strain>
    </source>
</reference>
<protein>
    <recommendedName>
        <fullName evidence="7">HU family DNA-binding protein</fullName>
    </recommendedName>
</protein>